<keyword evidence="4" id="KW-1185">Reference proteome</keyword>
<dbReference type="Pfam" id="PF12172">
    <property type="entry name" value="zf-ChsH2"/>
    <property type="match status" value="1"/>
</dbReference>
<feature type="domain" description="ChsH2 rubredoxin-like zinc ribbon" evidence="2">
    <location>
        <begin position="21"/>
        <end position="53"/>
    </location>
</feature>
<dbReference type="Gene3D" id="6.10.30.10">
    <property type="match status" value="1"/>
</dbReference>
<comment type="caution">
    <text evidence="3">The sequence shown here is derived from an EMBL/GenBank/DDBJ whole genome shotgun (WGS) entry which is preliminary data.</text>
</comment>
<protein>
    <submittedName>
        <fullName evidence="3">Zn-ribbon domain-containing OB-fold protein</fullName>
    </submittedName>
</protein>
<dbReference type="Proteomes" id="UP000318864">
    <property type="component" value="Unassembled WGS sequence"/>
</dbReference>
<dbReference type="OrthoDB" id="9573at2157"/>
<dbReference type="InterPro" id="IPR022002">
    <property type="entry name" value="ChsH2_Znr"/>
</dbReference>
<reference evidence="3 4" key="1">
    <citation type="submission" date="2018-10" db="EMBL/GenBank/DDBJ databases">
        <title>Natronolimnobius sp. XQ-INN 246 isolated from Inner Mongolia Autonomous Region of China.</title>
        <authorList>
            <person name="Xue Q."/>
        </authorList>
    </citation>
    <scope>NUCLEOTIDE SEQUENCE [LARGE SCALE GENOMIC DNA]</scope>
    <source>
        <strain evidence="3 4">XQ-INN 246</strain>
    </source>
</reference>
<dbReference type="InterPro" id="IPR002878">
    <property type="entry name" value="ChsH2_C"/>
</dbReference>
<dbReference type="AlphaFoldDB" id="A0A4S3TPR9"/>
<evidence type="ECO:0000313" key="4">
    <source>
        <dbReference type="Proteomes" id="UP000318864"/>
    </source>
</evidence>
<feature type="domain" description="ChsH2 C-terminal OB-fold" evidence="1">
    <location>
        <begin position="57"/>
        <end position="121"/>
    </location>
</feature>
<gene>
    <name evidence="3" type="ORF">D8Y22_03375</name>
</gene>
<evidence type="ECO:0000259" key="2">
    <source>
        <dbReference type="Pfam" id="PF12172"/>
    </source>
</evidence>
<dbReference type="PANTHER" id="PTHR34075:SF5">
    <property type="entry name" value="BLR3430 PROTEIN"/>
    <property type="match status" value="1"/>
</dbReference>
<dbReference type="InterPro" id="IPR012340">
    <property type="entry name" value="NA-bd_OB-fold"/>
</dbReference>
<proteinExistence type="predicted"/>
<evidence type="ECO:0000313" key="3">
    <source>
        <dbReference type="EMBL" id="THE66364.1"/>
    </source>
</evidence>
<dbReference type="PANTHER" id="PTHR34075">
    <property type="entry name" value="BLR3430 PROTEIN"/>
    <property type="match status" value="1"/>
</dbReference>
<sequence length="137" mass="15212">MPETWEPRPVPPANPETERFWSAAADGTLLLRECPDCGLVYHYPSALCPDCFTEAEWREASGDGTVYSFSLLRNHGDWPEDDLPVVFAYVELEEGPRVITNILDCPPQDVEVGMDVTVAFVPTDTEDVAIPVFVPAE</sequence>
<organism evidence="3 4">
    <name type="scientific">Salinadaptatus halalkaliphilus</name>
    <dbReference type="NCBI Taxonomy" id="2419781"/>
    <lineage>
        <taxon>Archaea</taxon>
        <taxon>Methanobacteriati</taxon>
        <taxon>Methanobacteriota</taxon>
        <taxon>Stenosarchaea group</taxon>
        <taxon>Halobacteria</taxon>
        <taxon>Halobacteriales</taxon>
        <taxon>Natrialbaceae</taxon>
        <taxon>Salinadaptatus</taxon>
    </lineage>
</organism>
<name>A0A4S3TPR9_9EURY</name>
<dbReference type="Pfam" id="PF01796">
    <property type="entry name" value="OB_ChsH2_C"/>
    <property type="match status" value="1"/>
</dbReference>
<evidence type="ECO:0000259" key="1">
    <source>
        <dbReference type="Pfam" id="PF01796"/>
    </source>
</evidence>
<accession>A0A4S3TPR9</accession>
<dbReference type="InterPro" id="IPR052513">
    <property type="entry name" value="Thioester_dehydratase-like"/>
</dbReference>
<dbReference type="SUPFAM" id="SSF50249">
    <property type="entry name" value="Nucleic acid-binding proteins"/>
    <property type="match status" value="1"/>
</dbReference>
<dbReference type="EMBL" id="RBZW01000011">
    <property type="protein sequence ID" value="THE66364.1"/>
    <property type="molecule type" value="Genomic_DNA"/>
</dbReference>